<feature type="domain" description="Replication factor A C-terminal" evidence="2">
    <location>
        <begin position="290"/>
        <end position="398"/>
    </location>
</feature>
<name>A0A3P7J601_STRVU</name>
<evidence type="ECO:0000256" key="1">
    <source>
        <dbReference type="SAM" id="MobiDB-lite"/>
    </source>
</evidence>
<sequence>DKRVKRDSPAFTGFVTAGSKKIIAVSEAALRAAQRRLDAISKEHQPSGSNEENLDPSQESVFRENSVKRVVISSTTARRNSKNPFSTPFRPPDMVKPILTDGPSTSIAAAGSAVSTASSRITCIRDLRSCKSISVNFMGIVISGTSSCSHDVGDAPTIKVILDFMGIVVSGTSSCSHDVGDAPTIKVADRYGDSVSVELQSTSIPPNISRGSVVSIEGALLRSQRGTVSLVLTDTAFVDLEPSDPEAECLHRLYKTGLFDVAENEDSFSFANTSLRLIGRLHEYAREASTVMARICSIDVDKLIYLGCSSCQRHIDPNPKGSVSCQHCHNNKARYFYSLNAELADFSGVFVVKLSDDTAKKLIGRPAAAMLKIKREELLEKLCSLYFRPMLFRISLQNSGWLVDDCKQLDIPKFKPYLRNIAEQKGYR</sequence>
<dbReference type="AlphaFoldDB" id="A0A3P7J601"/>
<dbReference type="Gene3D" id="2.40.50.140">
    <property type="entry name" value="Nucleic acid-binding proteins"/>
    <property type="match status" value="1"/>
</dbReference>
<organism evidence="3 4">
    <name type="scientific">Strongylus vulgaris</name>
    <name type="common">Blood worm</name>
    <dbReference type="NCBI Taxonomy" id="40348"/>
    <lineage>
        <taxon>Eukaryota</taxon>
        <taxon>Metazoa</taxon>
        <taxon>Ecdysozoa</taxon>
        <taxon>Nematoda</taxon>
        <taxon>Chromadorea</taxon>
        <taxon>Rhabditida</taxon>
        <taxon>Rhabditina</taxon>
        <taxon>Rhabditomorpha</taxon>
        <taxon>Strongyloidea</taxon>
        <taxon>Strongylidae</taxon>
        <taxon>Strongylus</taxon>
    </lineage>
</organism>
<evidence type="ECO:0000313" key="3">
    <source>
        <dbReference type="EMBL" id="VDM80830.1"/>
    </source>
</evidence>
<dbReference type="Pfam" id="PF08646">
    <property type="entry name" value="Rep_fac-A_C"/>
    <property type="match status" value="1"/>
</dbReference>
<feature type="compositionally biased region" description="Polar residues" evidence="1">
    <location>
        <begin position="46"/>
        <end position="60"/>
    </location>
</feature>
<dbReference type="SUPFAM" id="SSF50249">
    <property type="entry name" value="Nucleic acid-binding proteins"/>
    <property type="match status" value="1"/>
</dbReference>
<reference evidence="3 4" key="1">
    <citation type="submission" date="2018-11" db="EMBL/GenBank/DDBJ databases">
        <authorList>
            <consortium name="Pathogen Informatics"/>
        </authorList>
    </citation>
    <scope>NUCLEOTIDE SEQUENCE [LARGE SCALE GENOMIC DNA]</scope>
</reference>
<dbReference type="InterPro" id="IPR012340">
    <property type="entry name" value="NA-bd_OB-fold"/>
</dbReference>
<evidence type="ECO:0000313" key="4">
    <source>
        <dbReference type="Proteomes" id="UP000270094"/>
    </source>
</evidence>
<feature type="region of interest" description="Disordered" evidence="1">
    <location>
        <begin position="37"/>
        <end position="61"/>
    </location>
</feature>
<feature type="region of interest" description="Disordered" evidence="1">
    <location>
        <begin position="73"/>
        <end position="94"/>
    </location>
</feature>
<dbReference type="Proteomes" id="UP000270094">
    <property type="component" value="Unassembled WGS sequence"/>
</dbReference>
<feature type="compositionally biased region" description="Polar residues" evidence="1">
    <location>
        <begin position="73"/>
        <end position="86"/>
    </location>
</feature>
<accession>A0A3P7J601</accession>
<dbReference type="EMBL" id="UYYB01110230">
    <property type="protein sequence ID" value="VDM80830.1"/>
    <property type="molecule type" value="Genomic_DNA"/>
</dbReference>
<proteinExistence type="predicted"/>
<feature type="non-terminal residue" evidence="3">
    <location>
        <position position="1"/>
    </location>
</feature>
<gene>
    <name evidence="3" type="ORF">SVUK_LOCUS15828</name>
</gene>
<protein>
    <recommendedName>
        <fullName evidence="2">Replication factor A C-terminal domain-containing protein</fullName>
    </recommendedName>
</protein>
<dbReference type="OrthoDB" id="1751331at2759"/>
<keyword evidence="4" id="KW-1185">Reference proteome</keyword>
<dbReference type="InterPro" id="IPR013955">
    <property type="entry name" value="Rep_factor-A_C"/>
</dbReference>
<evidence type="ECO:0000259" key="2">
    <source>
        <dbReference type="Pfam" id="PF08646"/>
    </source>
</evidence>